<evidence type="ECO:0000313" key="13">
    <source>
        <dbReference type="EMBL" id="JAT26662.1"/>
    </source>
</evidence>
<keyword evidence="7" id="KW-0865">Zymogen</keyword>
<reference evidence="13" key="1">
    <citation type="submission" date="2015-11" db="EMBL/GenBank/DDBJ databases">
        <title>De novo transcriptome assembly of four potential Pierce s Disease insect vectors from Arizona vineyards.</title>
        <authorList>
            <person name="Tassone E.E."/>
        </authorList>
    </citation>
    <scope>NUCLEOTIDE SEQUENCE</scope>
</reference>
<dbReference type="GO" id="GO:0006508">
    <property type="term" value="P:proteolysis"/>
    <property type="evidence" value="ECO:0007669"/>
    <property type="project" value="UniProtKB-KW"/>
</dbReference>
<feature type="region of interest" description="Disordered" evidence="9">
    <location>
        <begin position="137"/>
        <end position="310"/>
    </location>
</feature>
<evidence type="ECO:0000256" key="7">
    <source>
        <dbReference type="ARBA" id="ARBA00023145"/>
    </source>
</evidence>
<dbReference type="Gene3D" id="2.40.10.10">
    <property type="entry name" value="Trypsin-like serine proteases"/>
    <property type="match status" value="1"/>
</dbReference>
<keyword evidence="3" id="KW-0645">Protease</keyword>
<feature type="compositionally biased region" description="Polar residues" evidence="9">
    <location>
        <begin position="429"/>
        <end position="478"/>
    </location>
</feature>
<feature type="region of interest" description="Disordered" evidence="9">
    <location>
        <begin position="387"/>
        <end position="545"/>
    </location>
</feature>
<feature type="signal peptide" evidence="10">
    <location>
        <begin position="1"/>
        <end position="22"/>
    </location>
</feature>
<feature type="compositionally biased region" description="Low complexity" evidence="9">
    <location>
        <begin position="333"/>
        <end position="353"/>
    </location>
</feature>
<feature type="region of interest" description="Disordered" evidence="9">
    <location>
        <begin position="324"/>
        <end position="353"/>
    </location>
</feature>
<name>A0A1B6LSI1_9HEMI</name>
<dbReference type="PANTHER" id="PTHR24260">
    <property type="match status" value="1"/>
</dbReference>
<evidence type="ECO:0000256" key="3">
    <source>
        <dbReference type="ARBA" id="ARBA00022670"/>
    </source>
</evidence>
<dbReference type="SUPFAM" id="SSF50494">
    <property type="entry name" value="Trypsin-like serine proteases"/>
    <property type="match status" value="1"/>
</dbReference>
<evidence type="ECO:0000256" key="2">
    <source>
        <dbReference type="ARBA" id="ARBA00022525"/>
    </source>
</evidence>
<dbReference type="PRINTS" id="PR00722">
    <property type="entry name" value="CHYMOTRYPSIN"/>
</dbReference>
<comment type="subcellular location">
    <subcellularLocation>
        <location evidence="1">Secreted</location>
    </subcellularLocation>
</comment>
<evidence type="ECO:0000256" key="10">
    <source>
        <dbReference type="SAM" id="SignalP"/>
    </source>
</evidence>
<evidence type="ECO:0000256" key="5">
    <source>
        <dbReference type="ARBA" id="ARBA00022801"/>
    </source>
</evidence>
<dbReference type="InterPro" id="IPR043504">
    <property type="entry name" value="Peptidase_S1_PA_chymotrypsin"/>
</dbReference>
<accession>A0A1B6LSI1</accession>
<dbReference type="Pfam" id="PF00089">
    <property type="entry name" value="Trypsin"/>
    <property type="match status" value="1"/>
</dbReference>
<keyword evidence="6" id="KW-0720">Serine protease</keyword>
<dbReference type="InterPro" id="IPR001254">
    <property type="entry name" value="Trypsin_dom"/>
</dbReference>
<dbReference type="Pfam" id="PF16030">
    <property type="entry name" value="GD_N"/>
    <property type="match status" value="1"/>
</dbReference>
<sequence>MKLIMMILLWVQLVLLVPPSLAALHPSSLCPSVFSYEGSQPEHERWQGIILLSTDESLVGVRIDIRLDRPAELLVSWMGTVTSDDNEHFTILSLDQKIHPGPPLASRFMVKFNSVKGSPQVQNIRLNGRQICPPDPNFATDVQQNSQDQLYENRYTTERITRRPDLDFDNDWSNTRPATPGTHKPMRPNNNGYNNGYNSHESGNSGYNSQESGNNGYNSQGSKTPGNSSGNGNRNPVRTTTYAPYDSHETYHSNGNHKPSVTAMSTSDSHTVSSRPSSGNRGQPSSQQSGVPKPLVSDNTQYSGGMRPSISININKDVTYNVETPDTHSYLDNNPSSGGPNRPSNPSYSYNQNSKTTERYSQNYGGNGDEFTGKTTTKKPVVYHNINININSGGNNNPNENTNFSPSKTTTRRPYSNQKNNTNHNNQQATRKPASSNNQRPNLNNGYQSNRPNRNPDIASSETQHQPGQGQNSYGNSEKTTERNNYNNNQGSSNQQSNQRPWSTEVGDSSRPSPVPSSRPSGGGGNKKVPRPQTSPGSNQGAVVANSRLRCGRVEVNPTPLITHGQNTARGQWPWHIALYRIEGINLSYSCGGSLVSSTIVITAAHCVTKAPRDRPVDADILVVQLGKYHLYQFSDDSVQNKQVRDVHVHPRYNSSNYLDDLAILVLSSPAEFTKFVRPVCLWPKNNFNLPSIDNMEGTVVGWGYDENNQVTEELKMARMPVVSYVTCLKSYPQFFSQFTAENKTFCAGFRQGTSVCNGDSGGGMVFQQDNMWYLRGLVSITVAKQGLRVCDTNHYVVFTDVANYIDWISQYLS</sequence>
<feature type="compositionally biased region" description="Polar residues" evidence="9">
    <location>
        <begin position="252"/>
        <end position="290"/>
    </location>
</feature>
<keyword evidence="4 10" id="KW-0732">Signal</keyword>
<organism evidence="13">
    <name type="scientific">Graphocephala atropunctata</name>
    <dbReference type="NCBI Taxonomy" id="36148"/>
    <lineage>
        <taxon>Eukaryota</taxon>
        <taxon>Metazoa</taxon>
        <taxon>Ecdysozoa</taxon>
        <taxon>Arthropoda</taxon>
        <taxon>Hexapoda</taxon>
        <taxon>Insecta</taxon>
        <taxon>Pterygota</taxon>
        <taxon>Neoptera</taxon>
        <taxon>Paraneoptera</taxon>
        <taxon>Hemiptera</taxon>
        <taxon>Auchenorrhyncha</taxon>
        <taxon>Membracoidea</taxon>
        <taxon>Cicadellidae</taxon>
        <taxon>Cicadellinae</taxon>
        <taxon>Cicadellini</taxon>
        <taxon>Graphocephala</taxon>
    </lineage>
</organism>
<dbReference type="InterPro" id="IPR001314">
    <property type="entry name" value="Peptidase_S1A"/>
</dbReference>
<evidence type="ECO:0000256" key="1">
    <source>
        <dbReference type="ARBA" id="ARBA00004613"/>
    </source>
</evidence>
<feature type="compositionally biased region" description="Low complexity" evidence="9">
    <location>
        <begin position="189"/>
        <end position="209"/>
    </location>
</feature>
<feature type="compositionally biased region" description="Basic and acidic residues" evidence="9">
    <location>
        <begin position="155"/>
        <end position="166"/>
    </location>
</feature>
<feature type="chain" id="PRO_5008587750" description="Peptidase S1 domain-containing protein" evidence="10">
    <location>
        <begin position="23"/>
        <end position="814"/>
    </location>
</feature>
<dbReference type="EMBL" id="GEBQ01013315">
    <property type="protein sequence ID" value="JAT26662.1"/>
    <property type="molecule type" value="Transcribed_RNA"/>
</dbReference>
<proteinExistence type="predicted"/>
<feature type="domain" description="Peptidase S1" evidence="11">
    <location>
        <begin position="562"/>
        <end position="814"/>
    </location>
</feature>
<feature type="compositionally biased region" description="Polar residues" evidence="9">
    <location>
        <begin position="404"/>
        <end position="416"/>
    </location>
</feature>
<dbReference type="InterPro" id="IPR018114">
    <property type="entry name" value="TRYPSIN_HIS"/>
</dbReference>
<dbReference type="PROSITE" id="PS50240">
    <property type="entry name" value="TRYPSIN_DOM"/>
    <property type="match status" value="1"/>
</dbReference>
<gene>
    <name evidence="13" type="ORF">g.32456</name>
    <name evidence="12" type="ORF">g.32459</name>
</gene>
<feature type="compositionally biased region" description="Polar residues" evidence="9">
    <location>
        <begin position="140"/>
        <end position="150"/>
    </location>
</feature>
<dbReference type="PANTHER" id="PTHR24260:SF143">
    <property type="entry name" value="SERINE PROTEASE GD-LIKE PROTEIN"/>
    <property type="match status" value="1"/>
</dbReference>
<protein>
    <recommendedName>
        <fullName evidence="11">Peptidase S1 domain-containing protein</fullName>
    </recommendedName>
</protein>
<dbReference type="SMART" id="SM00020">
    <property type="entry name" value="Tryp_SPc"/>
    <property type="match status" value="1"/>
</dbReference>
<keyword evidence="2" id="KW-0964">Secreted</keyword>
<feature type="compositionally biased region" description="Low complexity" evidence="9">
    <location>
        <begin position="509"/>
        <end position="520"/>
    </location>
</feature>
<feature type="compositionally biased region" description="Low complexity" evidence="9">
    <location>
        <begin position="417"/>
        <end position="428"/>
    </location>
</feature>
<dbReference type="FunFam" id="2.40.10.10:FF:000146">
    <property type="entry name" value="Serine protease 53"/>
    <property type="match status" value="1"/>
</dbReference>
<feature type="compositionally biased region" description="Low complexity" evidence="9">
    <location>
        <begin position="484"/>
        <end position="499"/>
    </location>
</feature>
<dbReference type="EMBL" id="GEBQ01020944">
    <property type="protein sequence ID" value="JAT19033.1"/>
    <property type="molecule type" value="Transcribed_RNA"/>
</dbReference>
<dbReference type="InterPro" id="IPR031986">
    <property type="entry name" value="GD_N"/>
</dbReference>
<evidence type="ECO:0000256" key="6">
    <source>
        <dbReference type="ARBA" id="ARBA00022825"/>
    </source>
</evidence>
<dbReference type="AlphaFoldDB" id="A0A1B6LSI1"/>
<keyword evidence="8" id="KW-1015">Disulfide bond</keyword>
<feature type="compositionally biased region" description="Polar residues" evidence="9">
    <location>
        <begin position="210"/>
        <end position="225"/>
    </location>
</feature>
<evidence type="ECO:0000259" key="11">
    <source>
        <dbReference type="PROSITE" id="PS50240"/>
    </source>
</evidence>
<dbReference type="GO" id="GO:0004252">
    <property type="term" value="F:serine-type endopeptidase activity"/>
    <property type="evidence" value="ECO:0007669"/>
    <property type="project" value="InterPro"/>
</dbReference>
<dbReference type="GO" id="GO:0005576">
    <property type="term" value="C:extracellular region"/>
    <property type="evidence" value="ECO:0007669"/>
    <property type="project" value="UniProtKB-SubCell"/>
</dbReference>
<dbReference type="CDD" id="cd00190">
    <property type="entry name" value="Tryp_SPc"/>
    <property type="match status" value="1"/>
</dbReference>
<dbReference type="PROSITE" id="PS00134">
    <property type="entry name" value="TRYPSIN_HIS"/>
    <property type="match status" value="1"/>
</dbReference>
<evidence type="ECO:0000256" key="9">
    <source>
        <dbReference type="SAM" id="MobiDB-lite"/>
    </source>
</evidence>
<dbReference type="InterPro" id="IPR009003">
    <property type="entry name" value="Peptidase_S1_PA"/>
</dbReference>
<dbReference type="InterPro" id="IPR051333">
    <property type="entry name" value="CLIP_Serine_Protease"/>
</dbReference>
<evidence type="ECO:0000256" key="4">
    <source>
        <dbReference type="ARBA" id="ARBA00022729"/>
    </source>
</evidence>
<feature type="compositionally biased region" description="Low complexity" evidence="9">
    <location>
        <begin position="387"/>
        <end position="403"/>
    </location>
</feature>
<feature type="compositionally biased region" description="Polar residues" evidence="9">
    <location>
        <begin position="532"/>
        <end position="541"/>
    </location>
</feature>
<keyword evidence="5" id="KW-0378">Hydrolase</keyword>
<evidence type="ECO:0000313" key="12">
    <source>
        <dbReference type="EMBL" id="JAT19033.1"/>
    </source>
</evidence>
<evidence type="ECO:0000256" key="8">
    <source>
        <dbReference type="ARBA" id="ARBA00023157"/>
    </source>
</evidence>